<reference evidence="1 2" key="1">
    <citation type="submission" date="2014-04" db="EMBL/GenBank/DDBJ databases">
        <authorList>
            <consortium name="DOE Joint Genome Institute"/>
            <person name="Kuo A."/>
            <person name="Kohler A."/>
            <person name="Costa M.D."/>
            <person name="Nagy L.G."/>
            <person name="Floudas D."/>
            <person name="Copeland A."/>
            <person name="Barry K.W."/>
            <person name="Cichocki N."/>
            <person name="Veneault-Fourrey C."/>
            <person name="LaButti K."/>
            <person name="Lindquist E.A."/>
            <person name="Lipzen A."/>
            <person name="Lundell T."/>
            <person name="Morin E."/>
            <person name="Murat C."/>
            <person name="Sun H."/>
            <person name="Tunlid A."/>
            <person name="Henrissat B."/>
            <person name="Grigoriev I.V."/>
            <person name="Hibbett D.S."/>
            <person name="Martin F."/>
            <person name="Nordberg H.P."/>
            <person name="Cantor M.N."/>
            <person name="Hua S.X."/>
        </authorList>
    </citation>
    <scope>NUCLEOTIDE SEQUENCE [LARGE SCALE GENOMIC DNA]</scope>
    <source>
        <strain evidence="1 2">441</strain>
    </source>
</reference>
<organism evidence="1 2">
    <name type="scientific">Pisolithus microcarpus 441</name>
    <dbReference type="NCBI Taxonomy" id="765257"/>
    <lineage>
        <taxon>Eukaryota</taxon>
        <taxon>Fungi</taxon>
        <taxon>Dikarya</taxon>
        <taxon>Basidiomycota</taxon>
        <taxon>Agaricomycotina</taxon>
        <taxon>Agaricomycetes</taxon>
        <taxon>Agaricomycetidae</taxon>
        <taxon>Boletales</taxon>
        <taxon>Sclerodermatineae</taxon>
        <taxon>Pisolithaceae</taxon>
        <taxon>Pisolithus</taxon>
    </lineage>
</organism>
<evidence type="ECO:0000313" key="1">
    <source>
        <dbReference type="EMBL" id="KIK21825.1"/>
    </source>
</evidence>
<name>A0A0C9YAP9_9AGAM</name>
<sequence>MFREYMRRRGVPPRMRDHRTASVEALELMRALIGEMLVGHDLGICCITPASHRDGAHVDETAEMEGV</sequence>
<protein>
    <submittedName>
        <fullName evidence="1">Uncharacterized protein</fullName>
    </submittedName>
</protein>
<keyword evidence="2" id="KW-1185">Reference proteome</keyword>
<dbReference type="AlphaFoldDB" id="A0A0C9YAP9"/>
<dbReference type="EMBL" id="KN833746">
    <property type="protein sequence ID" value="KIK21825.1"/>
    <property type="molecule type" value="Genomic_DNA"/>
</dbReference>
<dbReference type="HOGENOM" id="CLU_2813386_0_0_1"/>
<evidence type="ECO:0000313" key="2">
    <source>
        <dbReference type="Proteomes" id="UP000054018"/>
    </source>
</evidence>
<reference evidence="2" key="2">
    <citation type="submission" date="2015-01" db="EMBL/GenBank/DDBJ databases">
        <title>Evolutionary Origins and Diversification of the Mycorrhizal Mutualists.</title>
        <authorList>
            <consortium name="DOE Joint Genome Institute"/>
            <consortium name="Mycorrhizal Genomics Consortium"/>
            <person name="Kohler A."/>
            <person name="Kuo A."/>
            <person name="Nagy L.G."/>
            <person name="Floudas D."/>
            <person name="Copeland A."/>
            <person name="Barry K.W."/>
            <person name="Cichocki N."/>
            <person name="Veneault-Fourrey C."/>
            <person name="LaButti K."/>
            <person name="Lindquist E.A."/>
            <person name="Lipzen A."/>
            <person name="Lundell T."/>
            <person name="Morin E."/>
            <person name="Murat C."/>
            <person name="Riley R."/>
            <person name="Ohm R."/>
            <person name="Sun H."/>
            <person name="Tunlid A."/>
            <person name="Henrissat B."/>
            <person name="Grigoriev I.V."/>
            <person name="Hibbett D.S."/>
            <person name="Martin F."/>
        </authorList>
    </citation>
    <scope>NUCLEOTIDE SEQUENCE [LARGE SCALE GENOMIC DNA]</scope>
    <source>
        <strain evidence="2">441</strain>
    </source>
</reference>
<proteinExistence type="predicted"/>
<gene>
    <name evidence="1" type="ORF">PISMIDRAFT_680949</name>
</gene>
<accession>A0A0C9YAP9</accession>
<dbReference type="Proteomes" id="UP000054018">
    <property type="component" value="Unassembled WGS sequence"/>
</dbReference>